<feature type="chain" id="PRO_5022793336" description="Lipoprotein" evidence="1">
    <location>
        <begin position="30"/>
        <end position="308"/>
    </location>
</feature>
<evidence type="ECO:0008006" key="4">
    <source>
        <dbReference type="Google" id="ProtNLM"/>
    </source>
</evidence>
<keyword evidence="3" id="KW-1185">Reference proteome</keyword>
<accession>A0A5A7S629</accession>
<keyword evidence="1" id="KW-0732">Signal</keyword>
<protein>
    <recommendedName>
        <fullName evidence="4">Lipoprotein</fullName>
    </recommendedName>
</protein>
<sequence>MPGVGGLKKLLCTVAVVAAAGACSSAADAPTAEPEKPPQPARLVAEQPLQLPRGGTRIFPDYRIVTYYGTAGTGALGVLGAVPPAEAADRLDQAAAPFATPDRRVQPAMELIVTIADGAPGDGGKYSHTIDPALAWQYLDAARAHHQMLVLDIQPGRTDFLTATRQWEQLLAQPDVGVALDAEWRMQGGAVPGKQIGQVDAAEINGVTDWLAGVVRNLKLPQKLVVLHQFTDTMITNVGTVAQHPELALVQHVDGFGTPAVKIDKYTALQRAGQFHLGFKVFYTEDVNPLSPKDVLGLNPQPEYISYQ</sequence>
<comment type="caution">
    <text evidence="2">The sequence shown here is derived from an EMBL/GenBank/DDBJ whole genome shotgun (WGS) entry which is preliminary data.</text>
</comment>
<evidence type="ECO:0000313" key="3">
    <source>
        <dbReference type="Proteomes" id="UP000322244"/>
    </source>
</evidence>
<dbReference type="AlphaFoldDB" id="A0A5A7S629"/>
<dbReference type="OrthoDB" id="9812120at2"/>
<reference evidence="2 3" key="1">
    <citation type="submission" date="2019-07" db="EMBL/GenBank/DDBJ databases">
        <title>Rhodococcus cavernicolus sp. nov., isolated from a cave.</title>
        <authorList>
            <person name="Lee S.D."/>
        </authorList>
    </citation>
    <scope>NUCLEOTIDE SEQUENCE [LARGE SCALE GENOMIC DNA]</scope>
    <source>
        <strain evidence="2 3">C1-24</strain>
    </source>
</reference>
<proteinExistence type="predicted"/>
<evidence type="ECO:0000313" key="2">
    <source>
        <dbReference type="EMBL" id="KAA0021336.1"/>
    </source>
</evidence>
<dbReference type="EMBL" id="VLNY01000010">
    <property type="protein sequence ID" value="KAA0021336.1"/>
    <property type="molecule type" value="Genomic_DNA"/>
</dbReference>
<dbReference type="Proteomes" id="UP000322244">
    <property type="component" value="Unassembled WGS sequence"/>
</dbReference>
<gene>
    <name evidence="2" type="ORF">FOY51_18995</name>
</gene>
<evidence type="ECO:0000256" key="1">
    <source>
        <dbReference type="SAM" id="SignalP"/>
    </source>
</evidence>
<organism evidence="2 3">
    <name type="scientific">Antrihabitans cavernicola</name>
    <dbReference type="NCBI Taxonomy" id="2495913"/>
    <lineage>
        <taxon>Bacteria</taxon>
        <taxon>Bacillati</taxon>
        <taxon>Actinomycetota</taxon>
        <taxon>Actinomycetes</taxon>
        <taxon>Mycobacteriales</taxon>
        <taxon>Nocardiaceae</taxon>
        <taxon>Antrihabitans</taxon>
    </lineage>
</organism>
<name>A0A5A7S629_9NOCA</name>
<dbReference type="RefSeq" id="WP_149431840.1">
    <property type="nucleotide sequence ID" value="NZ_VLNY01000010.1"/>
</dbReference>
<feature type="signal peptide" evidence="1">
    <location>
        <begin position="1"/>
        <end position="29"/>
    </location>
</feature>